<comment type="subcellular location">
    <subcellularLocation>
        <location evidence="1">Secreted</location>
    </subcellularLocation>
</comment>
<protein>
    <submittedName>
        <fullName evidence="7">Saxitoxin and tetrodotoxin-binding protein 2</fullName>
    </submittedName>
</protein>
<keyword evidence="2" id="KW-0964">Secreted</keyword>
<keyword evidence="4" id="KW-0325">Glycoprotein</keyword>
<organism evidence="6 7">
    <name type="scientific">Danio rerio</name>
    <name type="common">Zebrafish</name>
    <name type="synonym">Brachydanio rerio</name>
    <dbReference type="NCBI Taxonomy" id="7955"/>
    <lineage>
        <taxon>Eukaryota</taxon>
        <taxon>Metazoa</taxon>
        <taxon>Chordata</taxon>
        <taxon>Craniata</taxon>
        <taxon>Vertebrata</taxon>
        <taxon>Euteleostomi</taxon>
        <taxon>Actinopterygii</taxon>
        <taxon>Neopterygii</taxon>
        <taxon>Teleostei</taxon>
        <taxon>Ostariophysi</taxon>
        <taxon>Cypriniformes</taxon>
        <taxon>Danionidae</taxon>
        <taxon>Danioninae</taxon>
        <taxon>Danio</taxon>
    </lineage>
</organism>
<sequence>MSAFVVLAALGLLGTLPDCDELTKPQSLEDDYKSIMGKWIFHKGIADHQLFTQILKTVNSSWIEFGPSPLENTVTLSQGNMLNGKCEFSTTNAAIKDNTIYSDHNGTLSEGKFLLSCPDCLTISFVSQFKNETIKTLYFFKRDSKVEKVETDMYWKQAECLGFKTEDQYTYDGVTEFCRAAQDSSSVQEP</sequence>
<dbReference type="GO" id="GO:0005576">
    <property type="term" value="C:extracellular region"/>
    <property type="evidence" value="ECO:0007669"/>
    <property type="project" value="UniProtKB-SubCell"/>
</dbReference>
<dbReference type="Gene3D" id="2.40.128.20">
    <property type="match status" value="1"/>
</dbReference>
<dbReference type="CDD" id="cd19415">
    <property type="entry name" value="lipocalin_ApoM_AGP"/>
    <property type="match status" value="1"/>
</dbReference>
<evidence type="ECO:0000256" key="1">
    <source>
        <dbReference type="ARBA" id="ARBA00004613"/>
    </source>
</evidence>
<proteinExistence type="predicted"/>
<dbReference type="RefSeq" id="XP_001922616.3">
    <property type="nucleotide sequence ID" value="XM_001922581.8"/>
</dbReference>
<accession>A0A8M1QLM0</accession>
<dbReference type="OrthoDB" id="8678705at2759"/>
<dbReference type="Proteomes" id="UP000000437">
    <property type="component" value="Chromosome 14"/>
</dbReference>
<reference evidence="7" key="1">
    <citation type="submission" date="2025-08" db="UniProtKB">
        <authorList>
            <consortium name="RefSeq"/>
        </authorList>
    </citation>
    <scope>IDENTIFICATION</scope>
    <source>
        <strain evidence="7">Tuebingen</strain>
        <tissue evidence="7">Fibroblasts and whole tissue</tissue>
    </source>
</reference>
<dbReference type="InterPro" id="IPR012674">
    <property type="entry name" value="Calycin"/>
</dbReference>
<dbReference type="PANTHER" id="PTHR11967:SF2">
    <property type="entry name" value="ALPHA-1-ACID GLYCOPROTEIN 1"/>
    <property type="match status" value="1"/>
</dbReference>
<evidence type="ECO:0000256" key="5">
    <source>
        <dbReference type="SAM" id="SignalP"/>
    </source>
</evidence>
<evidence type="ECO:0000313" key="6">
    <source>
        <dbReference type="Proteomes" id="UP000000437"/>
    </source>
</evidence>
<dbReference type="PANTHER" id="PTHR11967">
    <property type="entry name" value="ALPHA-1-ACID GLYCOPROTEIN"/>
    <property type="match status" value="1"/>
</dbReference>
<dbReference type="KEGG" id="dre:795897"/>
<evidence type="ECO:0000256" key="4">
    <source>
        <dbReference type="ARBA" id="ARBA00023180"/>
    </source>
</evidence>
<evidence type="ECO:0000256" key="2">
    <source>
        <dbReference type="ARBA" id="ARBA00022525"/>
    </source>
</evidence>
<evidence type="ECO:0000256" key="3">
    <source>
        <dbReference type="ARBA" id="ARBA00022729"/>
    </source>
</evidence>
<feature type="chain" id="PRO_5035454220" evidence="5">
    <location>
        <begin position="20"/>
        <end position="190"/>
    </location>
</feature>
<feature type="signal peptide" evidence="5">
    <location>
        <begin position="1"/>
        <end position="19"/>
    </location>
</feature>
<evidence type="ECO:0000313" key="7">
    <source>
        <dbReference type="RefSeq" id="XP_001922616.3"/>
    </source>
</evidence>
<name>A0A8M1QLM0_DANRE</name>
<dbReference type="SUPFAM" id="SSF50814">
    <property type="entry name" value="Lipocalins"/>
    <property type="match status" value="1"/>
</dbReference>
<keyword evidence="6" id="KW-1185">Reference proteome</keyword>
<gene>
    <name evidence="7" type="primary">LOC795897</name>
</gene>
<dbReference type="AlphaFoldDB" id="A0A8M1QLM0"/>
<keyword evidence="3 5" id="KW-0732">Signal</keyword>
<dbReference type="GeneID" id="795897"/>